<organism evidence="1 2">
    <name type="scientific">Mesorhizobium ventifaucium</name>
    <dbReference type="NCBI Taxonomy" id="666020"/>
    <lineage>
        <taxon>Bacteria</taxon>
        <taxon>Pseudomonadati</taxon>
        <taxon>Pseudomonadota</taxon>
        <taxon>Alphaproteobacteria</taxon>
        <taxon>Hyphomicrobiales</taxon>
        <taxon>Phyllobacteriaceae</taxon>
        <taxon>Mesorhizobium</taxon>
    </lineage>
</organism>
<dbReference type="Proteomes" id="UP001152604">
    <property type="component" value="Unassembled WGS sequence"/>
</dbReference>
<evidence type="ECO:0000313" key="2">
    <source>
        <dbReference type="Proteomes" id="UP001152604"/>
    </source>
</evidence>
<reference evidence="1" key="1">
    <citation type="submission" date="2022-03" db="EMBL/GenBank/DDBJ databases">
        <authorList>
            <person name="Brunel B."/>
        </authorList>
    </citation>
    <scope>NUCLEOTIDE SEQUENCE</scope>
    <source>
        <strain evidence="1">STM4922sample</strain>
    </source>
</reference>
<gene>
    <name evidence="1" type="ORF">MES4922_90027</name>
</gene>
<protein>
    <submittedName>
        <fullName evidence="1">Uncharacterized protein</fullName>
    </submittedName>
</protein>
<evidence type="ECO:0000313" key="1">
    <source>
        <dbReference type="EMBL" id="CAH2408036.1"/>
    </source>
</evidence>
<proteinExistence type="predicted"/>
<comment type="caution">
    <text evidence="1">The sequence shown here is derived from an EMBL/GenBank/DDBJ whole genome shotgun (WGS) entry which is preliminary data.</text>
</comment>
<sequence>MAVMAAGFAALGLSDAQVETFFVAAVL</sequence>
<keyword evidence="2" id="KW-1185">Reference proteome</keyword>
<dbReference type="EMBL" id="CAKXZS010000089">
    <property type="protein sequence ID" value="CAH2408036.1"/>
    <property type="molecule type" value="Genomic_DNA"/>
</dbReference>
<accession>A0ABM9EFG8</accession>
<name>A0ABM9EFG8_9HYPH</name>